<evidence type="ECO:0000313" key="6">
    <source>
        <dbReference type="EMBL" id="SDM39942.1"/>
    </source>
</evidence>
<keyword evidence="2" id="KW-0479">Metal-binding</keyword>
<dbReference type="InterPro" id="IPR055438">
    <property type="entry name" value="AstE_AspA_cat"/>
</dbReference>
<dbReference type="OrthoDB" id="1523003at2"/>
<dbReference type="PANTHER" id="PTHR15162">
    <property type="entry name" value="ASPARTOACYLASE"/>
    <property type="match status" value="1"/>
</dbReference>
<keyword evidence="4" id="KW-0862">Zinc</keyword>
<accession>A0A1G9SX00</accession>
<dbReference type="PANTHER" id="PTHR15162:SF7">
    <property type="entry name" value="SUCCINYLGLUTAMATE DESUCCINYLASE"/>
    <property type="match status" value="1"/>
</dbReference>
<name>A0A1G9SX00_9FLAO</name>
<dbReference type="Gene3D" id="3.40.630.10">
    <property type="entry name" value="Zn peptidases"/>
    <property type="match status" value="1"/>
</dbReference>
<dbReference type="EMBL" id="FNGV01000008">
    <property type="protein sequence ID" value="SDM39942.1"/>
    <property type="molecule type" value="Genomic_DNA"/>
</dbReference>
<dbReference type="AlphaFoldDB" id="A0A1G9SX00"/>
<organism evidence="6 7">
    <name type="scientific">Kriegella aquimaris</name>
    <dbReference type="NCBI Taxonomy" id="192904"/>
    <lineage>
        <taxon>Bacteria</taxon>
        <taxon>Pseudomonadati</taxon>
        <taxon>Bacteroidota</taxon>
        <taxon>Flavobacteriia</taxon>
        <taxon>Flavobacteriales</taxon>
        <taxon>Flavobacteriaceae</taxon>
        <taxon>Kriegella</taxon>
    </lineage>
</organism>
<dbReference type="InterPro" id="IPR050178">
    <property type="entry name" value="AspA/AstE_fam"/>
</dbReference>
<dbReference type="SUPFAM" id="SSF53187">
    <property type="entry name" value="Zn-dependent exopeptidases"/>
    <property type="match status" value="1"/>
</dbReference>
<keyword evidence="3" id="KW-0378">Hydrolase</keyword>
<feature type="domain" description="Succinylglutamate desuccinylase/Aspartoacylase catalytic" evidence="5">
    <location>
        <begin position="27"/>
        <end position="148"/>
    </location>
</feature>
<dbReference type="STRING" id="192904.SAMN04488514_108134"/>
<comment type="cofactor">
    <cofactor evidence="1">
        <name>Zn(2+)</name>
        <dbReference type="ChEBI" id="CHEBI:29105"/>
    </cofactor>
</comment>
<dbReference type="GO" id="GO:0005829">
    <property type="term" value="C:cytosol"/>
    <property type="evidence" value="ECO:0007669"/>
    <property type="project" value="TreeGrafter"/>
</dbReference>
<evidence type="ECO:0000256" key="3">
    <source>
        <dbReference type="ARBA" id="ARBA00022801"/>
    </source>
</evidence>
<keyword evidence="7" id="KW-1185">Reference proteome</keyword>
<evidence type="ECO:0000259" key="5">
    <source>
        <dbReference type="Pfam" id="PF24827"/>
    </source>
</evidence>
<dbReference type="Proteomes" id="UP000199440">
    <property type="component" value="Unassembled WGS sequence"/>
</dbReference>
<sequence length="399" mass="46427">MTKVHSKALGETIHVNRIIGRVDGKTPGPCLIFFGGIHGNEPASVFALHQVVQELGHKQKDLSGSFIAISGNLWALERSVRYHKADLNRLWSAHRMEALKKEGVSPKNEDEKQQLEIFELLQGILDTETGPFYFFDLHTTSSETVPFITVNDSLINRKFTSQYPVPLILGIEEYLDGPLLSYINELGYVSFGFEAGQHDELVSITNHKIFIYLSLVFSNALNQKAIEYDQYLSIWNSIMPKHPAFYEIYNRFNVNENEHFVMKPGFSNFQSIDRNENLATINGNAIYSKEKSIIFMPLYQNQGSDGYFLIRKIPKFFLWLSSILRKYMIDRVFVLFPGVKWDSKLRDTMVVDLRIARFISKKLFHLFGYRSKQIDQHHLLIKNREYRSKKQDYCQEKWF</sequence>
<dbReference type="RefSeq" id="WP_089891572.1">
    <property type="nucleotide sequence ID" value="NZ_FNGV01000008.1"/>
</dbReference>
<proteinExistence type="predicted"/>
<dbReference type="Pfam" id="PF24827">
    <property type="entry name" value="AstE_AspA_cat"/>
    <property type="match status" value="1"/>
</dbReference>
<evidence type="ECO:0000256" key="4">
    <source>
        <dbReference type="ARBA" id="ARBA00022833"/>
    </source>
</evidence>
<evidence type="ECO:0000313" key="7">
    <source>
        <dbReference type="Proteomes" id="UP000199440"/>
    </source>
</evidence>
<evidence type="ECO:0000256" key="2">
    <source>
        <dbReference type="ARBA" id="ARBA00022723"/>
    </source>
</evidence>
<gene>
    <name evidence="6" type="ORF">SAMN04488514_108134</name>
</gene>
<reference evidence="6 7" key="1">
    <citation type="submission" date="2016-10" db="EMBL/GenBank/DDBJ databases">
        <authorList>
            <person name="de Groot N.N."/>
        </authorList>
    </citation>
    <scope>NUCLEOTIDE SEQUENCE [LARGE SCALE GENOMIC DNA]</scope>
    <source>
        <strain evidence="6 7">DSM 19886</strain>
    </source>
</reference>
<evidence type="ECO:0000256" key="1">
    <source>
        <dbReference type="ARBA" id="ARBA00001947"/>
    </source>
</evidence>
<dbReference type="GO" id="GO:0016788">
    <property type="term" value="F:hydrolase activity, acting on ester bonds"/>
    <property type="evidence" value="ECO:0007669"/>
    <property type="project" value="InterPro"/>
</dbReference>
<protein>
    <submittedName>
        <fullName evidence="6">Succinylglutamate desuccinylase / Aspartoacylase family protein</fullName>
    </submittedName>
</protein>
<dbReference type="GO" id="GO:0046872">
    <property type="term" value="F:metal ion binding"/>
    <property type="evidence" value="ECO:0007669"/>
    <property type="project" value="UniProtKB-KW"/>
</dbReference>